<evidence type="ECO:0000313" key="4">
    <source>
        <dbReference type="Proteomes" id="UP000260983"/>
    </source>
</evidence>
<dbReference type="SUPFAM" id="SSF53822">
    <property type="entry name" value="Periplasmic binding protein-like I"/>
    <property type="match status" value="1"/>
</dbReference>
<dbReference type="SMART" id="SM00257">
    <property type="entry name" value="LysM"/>
    <property type="match status" value="3"/>
</dbReference>
<dbReference type="EMBL" id="QSUL01000013">
    <property type="protein sequence ID" value="RGN32656.1"/>
    <property type="molecule type" value="Genomic_DNA"/>
</dbReference>
<dbReference type="Proteomes" id="UP000260983">
    <property type="component" value="Unassembled WGS sequence"/>
</dbReference>
<organism evidence="3 4">
    <name type="scientific">Bacteroides oleiciplenus</name>
    <dbReference type="NCBI Taxonomy" id="626931"/>
    <lineage>
        <taxon>Bacteria</taxon>
        <taxon>Pseudomonadati</taxon>
        <taxon>Bacteroidota</taxon>
        <taxon>Bacteroidia</taxon>
        <taxon>Bacteroidales</taxon>
        <taxon>Bacteroidaceae</taxon>
        <taxon>Bacteroides</taxon>
    </lineage>
</organism>
<name>A0A3E5B528_9BACE</name>
<protein>
    <submittedName>
        <fullName evidence="3">LysM peptidoglycan-binding domain-containing protein</fullName>
    </submittedName>
</protein>
<dbReference type="RefSeq" id="WP_009127750.1">
    <property type="nucleotide sequence ID" value="NZ_CABKRN010000001.1"/>
</dbReference>
<feature type="signal peptide" evidence="1">
    <location>
        <begin position="1"/>
        <end position="23"/>
    </location>
</feature>
<gene>
    <name evidence="3" type="ORF">DXB65_18000</name>
</gene>
<dbReference type="GO" id="GO:0008932">
    <property type="term" value="F:lytic endotransglycosylase activity"/>
    <property type="evidence" value="ECO:0007669"/>
    <property type="project" value="TreeGrafter"/>
</dbReference>
<dbReference type="CDD" id="cd00118">
    <property type="entry name" value="LysM"/>
    <property type="match status" value="3"/>
</dbReference>
<proteinExistence type="predicted"/>
<evidence type="ECO:0000313" key="3">
    <source>
        <dbReference type="EMBL" id="RGN32656.1"/>
    </source>
</evidence>
<sequence length="592" mass="67106">MRTINRIFCSLLLAGACSLGAFAQENQSYFLHTIEKGQSLYSISSMYGVAQSDIVKLNPGSDEKIFVGRTLRIPRTAANTQTETFHTIAQGETLYRLTIKYGVSAKAICDANPGLSAENFRIGQVIRIPSASEAGVVTTETVTESVIPPIQGPVESRCKEMHKVKRKETVYSISREYGISEAELIAANPELKGENNIKKGTFLCIPFPTAQVATATQPQVAPSNSELFSENQKVTERFSTIKAAIILPFLDVSKNDAARMVEYYEGFLMAVDSLKRSGVSVDLYTYNSGSESTSLNSILSKKEMKDMDIIFGPLHQQHIKPLADFAQKNDIRLVIPFTSKDNSVFRNPAIYQINTPQSYLYSEVYDHFVRQFPNANVIFIEASTGTKDKVEFIKGLKDELKNRSIPMKSLKEDATVESLKTVLRADRENIFIPTSGSNVTLIKILPQLTLLVRDNPESNIHLFGYPEWQTYTKDHLEAFFELDTYFYSSFYTNNLLPAAINFTKSYRRWYGKDMEERYPKFGMLGFDTGYFFLKGLSRYGSELEKNMQRMDLTPIQTGFKFQRVNNWGGLINKKVFFVRFTKNYELIKLDYD</sequence>
<dbReference type="Gene3D" id="3.10.350.10">
    <property type="entry name" value="LysM domain"/>
    <property type="match status" value="3"/>
</dbReference>
<evidence type="ECO:0000259" key="2">
    <source>
        <dbReference type="PROSITE" id="PS51782"/>
    </source>
</evidence>
<dbReference type="InterPro" id="IPR028082">
    <property type="entry name" value="Peripla_BP_I"/>
</dbReference>
<dbReference type="InterPro" id="IPR018392">
    <property type="entry name" value="LysM"/>
</dbReference>
<comment type="caution">
    <text evidence="3">The sequence shown here is derived from an EMBL/GenBank/DDBJ whole genome shotgun (WGS) entry which is preliminary data.</text>
</comment>
<accession>A0A3E5B528</accession>
<dbReference type="SUPFAM" id="SSF54106">
    <property type="entry name" value="LysM domain"/>
    <property type="match status" value="3"/>
</dbReference>
<feature type="domain" description="LysM" evidence="2">
    <location>
        <begin position="30"/>
        <end position="73"/>
    </location>
</feature>
<dbReference type="PANTHER" id="PTHR33734:SF22">
    <property type="entry name" value="MEMBRANE-BOUND LYTIC MUREIN TRANSGLYCOSYLASE D"/>
    <property type="match status" value="1"/>
</dbReference>
<feature type="chain" id="PRO_5017748435" evidence="1">
    <location>
        <begin position="24"/>
        <end position="592"/>
    </location>
</feature>
<dbReference type="Pfam" id="PF01476">
    <property type="entry name" value="LysM"/>
    <property type="match status" value="3"/>
</dbReference>
<feature type="domain" description="LysM" evidence="2">
    <location>
        <begin position="84"/>
        <end position="128"/>
    </location>
</feature>
<dbReference type="PROSITE" id="PS51782">
    <property type="entry name" value="LYSM"/>
    <property type="match status" value="3"/>
</dbReference>
<dbReference type="InterPro" id="IPR036779">
    <property type="entry name" value="LysM_dom_sf"/>
</dbReference>
<dbReference type="PANTHER" id="PTHR33734">
    <property type="entry name" value="LYSM DOMAIN-CONTAINING GPI-ANCHORED PROTEIN 2"/>
    <property type="match status" value="1"/>
</dbReference>
<reference evidence="3 4" key="1">
    <citation type="submission" date="2018-08" db="EMBL/GenBank/DDBJ databases">
        <title>A genome reference for cultivated species of the human gut microbiota.</title>
        <authorList>
            <person name="Zou Y."/>
            <person name="Xue W."/>
            <person name="Luo G."/>
        </authorList>
    </citation>
    <scope>NUCLEOTIDE SEQUENCE [LARGE SCALE GENOMIC DNA]</scope>
    <source>
        <strain evidence="3 4">OM05-15BH</strain>
    </source>
</reference>
<evidence type="ECO:0000256" key="1">
    <source>
        <dbReference type="SAM" id="SignalP"/>
    </source>
</evidence>
<dbReference type="Gene3D" id="3.40.50.2300">
    <property type="match status" value="2"/>
</dbReference>
<dbReference type="AlphaFoldDB" id="A0A3E5B528"/>
<keyword evidence="1" id="KW-0732">Signal</keyword>
<dbReference type="PROSITE" id="PS51257">
    <property type="entry name" value="PROKAR_LIPOPROTEIN"/>
    <property type="match status" value="1"/>
</dbReference>
<feature type="domain" description="LysM" evidence="2">
    <location>
        <begin position="160"/>
        <end position="205"/>
    </location>
</feature>